<evidence type="ECO:0000256" key="2">
    <source>
        <dbReference type="ARBA" id="ARBA00022679"/>
    </source>
</evidence>
<organism evidence="4 5">
    <name type="scientific">Urechidicola croceus</name>
    <dbReference type="NCBI Taxonomy" id="1850246"/>
    <lineage>
        <taxon>Bacteria</taxon>
        <taxon>Pseudomonadati</taxon>
        <taxon>Bacteroidota</taxon>
        <taxon>Flavobacteriia</taxon>
        <taxon>Flavobacteriales</taxon>
        <taxon>Flavobacteriaceae</taxon>
        <taxon>Urechidicola</taxon>
    </lineage>
</organism>
<keyword evidence="5" id="KW-1185">Reference proteome</keyword>
<dbReference type="Gene3D" id="3.90.550.10">
    <property type="entry name" value="Spore Coat Polysaccharide Biosynthesis Protein SpsA, Chain A"/>
    <property type="match status" value="1"/>
</dbReference>
<evidence type="ECO:0000313" key="5">
    <source>
        <dbReference type="Proteomes" id="UP000176050"/>
    </source>
</evidence>
<gene>
    <name evidence="4" type="ORF">LPB138_12625</name>
</gene>
<keyword evidence="2" id="KW-0808">Transferase</keyword>
<protein>
    <recommendedName>
        <fullName evidence="3">Glycosyltransferase 2-like domain-containing protein</fullName>
    </recommendedName>
</protein>
<dbReference type="PANTHER" id="PTHR22916:SF51">
    <property type="entry name" value="GLYCOSYLTRANSFERASE EPSH-RELATED"/>
    <property type="match status" value="1"/>
</dbReference>
<proteinExistence type="predicted"/>
<dbReference type="InterPro" id="IPR001173">
    <property type="entry name" value="Glyco_trans_2-like"/>
</dbReference>
<sequence>MKQSLVSIIIPFYNEEEYLTRAIDSAINQSYLKTEIILVNDGSTDGSKGIADSYCEKYSNIFCIHSSNESLGSARNKGIIKANGQYITFLDADDELLPKMIEKCIEVFSQNDIDVTISKFNLLDEKGGLLKIAGWNKLPLIINSSEAIKAMYSGKIIPTAWGKMYKSEIIKSIKFPEGIWFEDNPFLIEVFFNSEKIGCIDSSLLSIHSRKNSITRRLISEKRMVDLHKAFLIQLKVVEKYETILSSKRGFYELIFSNQIQAMLDNFLLLKIDQKDLNNDSEIKLRNCFHRICNSLNRELKNKNIKIGLKKRVLFWILNLPKYIGWNFPELMLVFIKGEKYNYLKKIKG</sequence>
<dbReference type="InterPro" id="IPR029044">
    <property type="entry name" value="Nucleotide-diphossugar_trans"/>
</dbReference>
<dbReference type="PANTHER" id="PTHR22916">
    <property type="entry name" value="GLYCOSYLTRANSFERASE"/>
    <property type="match status" value="1"/>
</dbReference>
<name>A0A1D8PA65_9FLAO</name>
<feature type="domain" description="Glycosyltransferase 2-like" evidence="3">
    <location>
        <begin position="7"/>
        <end position="127"/>
    </location>
</feature>
<dbReference type="OrthoDB" id="597270at2"/>
<evidence type="ECO:0000259" key="3">
    <source>
        <dbReference type="Pfam" id="PF00535"/>
    </source>
</evidence>
<dbReference type="RefSeq" id="WP_070237632.1">
    <property type="nucleotide sequence ID" value="NZ_CP017478.1"/>
</dbReference>
<evidence type="ECO:0000313" key="4">
    <source>
        <dbReference type="EMBL" id="AOW21472.1"/>
    </source>
</evidence>
<dbReference type="CDD" id="cd00761">
    <property type="entry name" value="Glyco_tranf_GTA_type"/>
    <property type="match status" value="1"/>
</dbReference>
<dbReference type="AlphaFoldDB" id="A0A1D8PA65"/>
<reference evidence="4 5" key="1">
    <citation type="submission" date="2016-10" db="EMBL/GenBank/DDBJ databases">
        <title>Lutibacter sp. LPB0138, isolated from marine gastropod.</title>
        <authorList>
            <person name="Kim E."/>
            <person name="Yi H."/>
        </authorList>
    </citation>
    <scope>NUCLEOTIDE SEQUENCE [LARGE SCALE GENOMIC DNA]</scope>
    <source>
        <strain evidence="4 5">LPB0138</strain>
    </source>
</reference>
<keyword evidence="1" id="KW-0328">Glycosyltransferase</keyword>
<dbReference type="Pfam" id="PF00535">
    <property type="entry name" value="Glycos_transf_2"/>
    <property type="match status" value="1"/>
</dbReference>
<dbReference type="EMBL" id="CP017478">
    <property type="protein sequence ID" value="AOW21472.1"/>
    <property type="molecule type" value="Genomic_DNA"/>
</dbReference>
<dbReference type="GO" id="GO:0016758">
    <property type="term" value="F:hexosyltransferase activity"/>
    <property type="evidence" value="ECO:0007669"/>
    <property type="project" value="UniProtKB-ARBA"/>
</dbReference>
<dbReference type="Proteomes" id="UP000176050">
    <property type="component" value="Chromosome"/>
</dbReference>
<dbReference type="STRING" id="1850246.LPB138_12625"/>
<dbReference type="SUPFAM" id="SSF53448">
    <property type="entry name" value="Nucleotide-diphospho-sugar transferases"/>
    <property type="match status" value="1"/>
</dbReference>
<accession>A0A1D8PA65</accession>
<dbReference type="KEGG" id="lul:LPB138_12625"/>
<evidence type="ECO:0000256" key="1">
    <source>
        <dbReference type="ARBA" id="ARBA00022676"/>
    </source>
</evidence>